<name>A0A2A6BTB1_PRIPA</name>
<organism evidence="1 2">
    <name type="scientific">Pristionchus pacificus</name>
    <name type="common">Parasitic nematode worm</name>
    <dbReference type="NCBI Taxonomy" id="54126"/>
    <lineage>
        <taxon>Eukaryota</taxon>
        <taxon>Metazoa</taxon>
        <taxon>Ecdysozoa</taxon>
        <taxon>Nematoda</taxon>
        <taxon>Chromadorea</taxon>
        <taxon>Rhabditida</taxon>
        <taxon>Rhabditina</taxon>
        <taxon>Diplogasteromorpha</taxon>
        <taxon>Diplogasteroidea</taxon>
        <taxon>Neodiplogasteridae</taxon>
        <taxon>Pristionchus</taxon>
    </lineage>
</organism>
<accession>A0A2A6BTB1</accession>
<keyword evidence="2" id="KW-1185">Reference proteome</keyword>
<protein>
    <submittedName>
        <fullName evidence="1">Uncharacterized protein</fullName>
    </submittedName>
</protein>
<reference evidence="1" key="2">
    <citation type="submission" date="2022-06" db="UniProtKB">
        <authorList>
            <consortium name="EnsemblMetazoa"/>
        </authorList>
    </citation>
    <scope>IDENTIFICATION</scope>
    <source>
        <strain evidence="1">PS312</strain>
    </source>
</reference>
<accession>A0A8R1UPE7</accession>
<evidence type="ECO:0000313" key="2">
    <source>
        <dbReference type="Proteomes" id="UP000005239"/>
    </source>
</evidence>
<evidence type="ECO:0000313" key="1">
    <source>
        <dbReference type="EnsemblMetazoa" id="PPA37216.1"/>
    </source>
</evidence>
<dbReference type="AlphaFoldDB" id="A0A2A6BTB1"/>
<proteinExistence type="predicted"/>
<dbReference type="Proteomes" id="UP000005239">
    <property type="component" value="Unassembled WGS sequence"/>
</dbReference>
<gene>
    <name evidence="1" type="primary">WBGene00275585</name>
</gene>
<reference evidence="2" key="1">
    <citation type="journal article" date="2008" name="Nat. Genet.">
        <title>The Pristionchus pacificus genome provides a unique perspective on nematode lifestyle and parasitism.</title>
        <authorList>
            <person name="Dieterich C."/>
            <person name="Clifton S.W."/>
            <person name="Schuster L.N."/>
            <person name="Chinwalla A."/>
            <person name="Delehaunty K."/>
            <person name="Dinkelacker I."/>
            <person name="Fulton L."/>
            <person name="Fulton R."/>
            <person name="Godfrey J."/>
            <person name="Minx P."/>
            <person name="Mitreva M."/>
            <person name="Roeseler W."/>
            <person name="Tian H."/>
            <person name="Witte H."/>
            <person name="Yang S.P."/>
            <person name="Wilson R.K."/>
            <person name="Sommer R.J."/>
        </authorList>
    </citation>
    <scope>NUCLEOTIDE SEQUENCE [LARGE SCALE GENOMIC DNA]</scope>
    <source>
        <strain evidence="2">PS312</strain>
    </source>
</reference>
<sequence length="133" mass="15194">MLKYNQLREGSSPPIRGEGPRYRWSVITLVCMCVGLVGGFLVYGGMLEILPYSFMLLIDSCTTDCTMYGIVHEIMECPLNGHCVLEDNKLWQYSKLHKEITVILSNNYQSSWLCINLDQYMCITSVCIQSHVQ</sequence>
<dbReference type="EnsemblMetazoa" id="PPA37216.1">
    <property type="protein sequence ID" value="PPA37216.1"/>
    <property type="gene ID" value="WBGene00275585"/>
</dbReference>